<gene>
    <name evidence="2" type="ORF">CSUI_002020</name>
</gene>
<dbReference type="GeneID" id="94425433"/>
<reference evidence="2 3" key="1">
    <citation type="journal article" date="2017" name="Int. J. Parasitol.">
        <title>The genome of the protozoan parasite Cystoisospora suis and a reverse vaccinology approach to identify vaccine candidates.</title>
        <authorList>
            <person name="Palmieri N."/>
            <person name="Shrestha A."/>
            <person name="Ruttkowski B."/>
            <person name="Beck T."/>
            <person name="Vogl C."/>
            <person name="Tomley F."/>
            <person name="Blake D.P."/>
            <person name="Joachim A."/>
        </authorList>
    </citation>
    <scope>NUCLEOTIDE SEQUENCE [LARGE SCALE GENOMIC DNA]</scope>
    <source>
        <strain evidence="2 3">Wien I</strain>
    </source>
</reference>
<dbReference type="PANTHER" id="PTHR43393">
    <property type="entry name" value="CYTOKININ RIBOSIDE 5'-MONOPHOSPHATE PHOSPHORIBOHYDROLASE"/>
    <property type="match status" value="1"/>
</dbReference>
<dbReference type="InterPro" id="IPR052341">
    <property type="entry name" value="LOG_family_nucleotidases"/>
</dbReference>
<dbReference type="AlphaFoldDB" id="A0A2C6L844"/>
<dbReference type="VEuPathDB" id="ToxoDB:CSUI_002020"/>
<feature type="region of interest" description="Disordered" evidence="1">
    <location>
        <begin position="353"/>
        <end position="375"/>
    </location>
</feature>
<protein>
    <submittedName>
        <fullName evidence="2">Lysine decarboxylase family protein</fullName>
    </submittedName>
</protein>
<dbReference type="Pfam" id="PF03641">
    <property type="entry name" value="Lysine_decarbox"/>
    <property type="match status" value="1"/>
</dbReference>
<dbReference type="SUPFAM" id="SSF102405">
    <property type="entry name" value="MCP/YpsA-like"/>
    <property type="match status" value="1"/>
</dbReference>
<sequence>MEPKESKAETAEASSTRTASLPPSKEGRELQVRRPPKSYKNTSWLHSRSAREVRILCEYLEVRDRLRRQRVLATFLVFGTARALSREQWSSRMAAASARLKQLTPGKDAPEDIEAAETEVKRITRLEWLCDYYDKVTKLTSKLAAWLLTPEARNAVGKILKEIPTPIEHDDDWGQESVDKSTPNGLCPVAVCTGGGPGLMEAANKGAAAVAGARSMGVGISLPFEPGLNAYVADELSFEFHYFFTRKFWMVYSALAVIAAPGGVGTLDELMEVLTLKQTKKMKRDIPVVLFGKKYWDDVISFDKMVEYGTISESDRDQLFVTDDEDEAFDFLRSCLVQDRLVLGNNYVHKSLRKRPREEAQPTPLCEQRSPNKCR</sequence>
<dbReference type="EMBL" id="MIGC01000843">
    <property type="protein sequence ID" value="PHJ24129.1"/>
    <property type="molecule type" value="Genomic_DNA"/>
</dbReference>
<evidence type="ECO:0000256" key="1">
    <source>
        <dbReference type="SAM" id="MobiDB-lite"/>
    </source>
</evidence>
<organism evidence="2 3">
    <name type="scientific">Cystoisospora suis</name>
    <dbReference type="NCBI Taxonomy" id="483139"/>
    <lineage>
        <taxon>Eukaryota</taxon>
        <taxon>Sar</taxon>
        <taxon>Alveolata</taxon>
        <taxon>Apicomplexa</taxon>
        <taxon>Conoidasida</taxon>
        <taxon>Coccidia</taxon>
        <taxon>Eucoccidiorida</taxon>
        <taxon>Eimeriorina</taxon>
        <taxon>Sarcocystidae</taxon>
        <taxon>Cystoisospora</taxon>
    </lineage>
</organism>
<keyword evidence="3" id="KW-1185">Reference proteome</keyword>
<feature type="compositionally biased region" description="Basic and acidic residues" evidence="1">
    <location>
        <begin position="1"/>
        <end position="10"/>
    </location>
</feature>
<dbReference type="OrthoDB" id="414463at2759"/>
<proteinExistence type="predicted"/>
<feature type="region of interest" description="Disordered" evidence="1">
    <location>
        <begin position="1"/>
        <end position="41"/>
    </location>
</feature>
<evidence type="ECO:0000313" key="2">
    <source>
        <dbReference type="EMBL" id="PHJ24129.1"/>
    </source>
</evidence>
<dbReference type="Proteomes" id="UP000221165">
    <property type="component" value="Unassembled WGS sequence"/>
</dbReference>
<dbReference type="PANTHER" id="PTHR43393:SF3">
    <property type="entry name" value="LYSINE DECARBOXYLASE-LIKE PROTEIN"/>
    <property type="match status" value="1"/>
</dbReference>
<accession>A0A2C6L844</accession>
<dbReference type="GO" id="GO:0005829">
    <property type="term" value="C:cytosol"/>
    <property type="evidence" value="ECO:0007669"/>
    <property type="project" value="TreeGrafter"/>
</dbReference>
<dbReference type="RefSeq" id="XP_067925803.1">
    <property type="nucleotide sequence ID" value="XM_068062222.1"/>
</dbReference>
<comment type="caution">
    <text evidence="2">The sequence shown here is derived from an EMBL/GenBank/DDBJ whole genome shotgun (WGS) entry which is preliminary data.</text>
</comment>
<name>A0A2C6L844_9APIC</name>
<feature type="compositionally biased region" description="Low complexity" evidence="1">
    <location>
        <begin position="11"/>
        <end position="20"/>
    </location>
</feature>
<evidence type="ECO:0000313" key="3">
    <source>
        <dbReference type="Proteomes" id="UP000221165"/>
    </source>
</evidence>
<dbReference type="InterPro" id="IPR031100">
    <property type="entry name" value="LOG_fam"/>
</dbReference>
<dbReference type="Gene3D" id="3.40.50.450">
    <property type="match status" value="1"/>
</dbReference>